<comment type="caution">
    <text evidence="2">The sequence shown here is derived from an EMBL/GenBank/DDBJ whole genome shotgun (WGS) entry which is preliminary data.</text>
</comment>
<protein>
    <submittedName>
        <fullName evidence="2">Uncharacterized protein</fullName>
    </submittedName>
</protein>
<dbReference type="RefSeq" id="WP_309937300.1">
    <property type="nucleotide sequence ID" value="NZ_AP025305.1"/>
</dbReference>
<dbReference type="EMBL" id="JAVDQD010000001">
    <property type="protein sequence ID" value="MDR6237830.1"/>
    <property type="molecule type" value="Genomic_DNA"/>
</dbReference>
<sequence length="469" mass="55174">MYQIKENRKSNHQKLARANTQAIQRAVGFEVEVKNWRTYDPKTSYMDDLSLTRDFTLSRKKQKKNAKMFQGRDFELTADQPFSSHSVPEFITEPFEENGSGRHKLHMAFGEISKMSKQLHDDSRSHPDMLSRLDICQGLGQILMPDTIIDALEVPDFHPQANIGMRMAAMEPLFEIASVDIRNTPLAKRFTRIESLNNHDRFFWERKSLKNAHKRARNALEDFSYAFPLYEGWQGSNELFNLFAYMIHYIECPMINYHEYVKSAFPIMARTDFFMMYRLLPLEEQDYFMADDSKMFIKLFELVKFGVYDGDAISLEEQFFEQGIRGNQYNARNYRMDGLTRLEWIRQIPQGQDLLTKRNFPDQALARELDTMGSWQKYDELGEFETSAPILEFRRLQYTDSTEDLQKMALEIFDFVVAMNKQEEAFSSQEQMKRSKPNMSDMAQVLNWQTDDSRDKSPAEFELDSIDES</sequence>
<evidence type="ECO:0000313" key="3">
    <source>
        <dbReference type="Proteomes" id="UP001185092"/>
    </source>
</evidence>
<proteinExistence type="predicted"/>
<gene>
    <name evidence="2" type="ORF">HNQ88_000806</name>
</gene>
<feature type="region of interest" description="Disordered" evidence="1">
    <location>
        <begin position="427"/>
        <end position="469"/>
    </location>
</feature>
<keyword evidence="3" id="KW-1185">Reference proteome</keyword>
<dbReference type="AlphaFoldDB" id="A0AAE3XJW0"/>
<name>A0AAE3XJW0_9BACT</name>
<evidence type="ECO:0000256" key="1">
    <source>
        <dbReference type="SAM" id="MobiDB-lite"/>
    </source>
</evidence>
<dbReference type="Proteomes" id="UP001185092">
    <property type="component" value="Unassembled WGS sequence"/>
</dbReference>
<reference evidence="2" key="1">
    <citation type="submission" date="2023-07" db="EMBL/GenBank/DDBJ databases">
        <title>Genomic Encyclopedia of Type Strains, Phase IV (KMG-IV): sequencing the most valuable type-strain genomes for metagenomic binning, comparative biology and taxonomic classification.</title>
        <authorList>
            <person name="Goeker M."/>
        </authorList>
    </citation>
    <scope>NUCLEOTIDE SEQUENCE</scope>
    <source>
        <strain evidence="2">DSM 26174</strain>
    </source>
</reference>
<evidence type="ECO:0000313" key="2">
    <source>
        <dbReference type="EMBL" id="MDR6237830.1"/>
    </source>
</evidence>
<accession>A0AAE3XJW0</accession>
<organism evidence="2 3">
    <name type="scientific">Aureibacter tunicatorum</name>
    <dbReference type="NCBI Taxonomy" id="866807"/>
    <lineage>
        <taxon>Bacteria</taxon>
        <taxon>Pseudomonadati</taxon>
        <taxon>Bacteroidota</taxon>
        <taxon>Cytophagia</taxon>
        <taxon>Cytophagales</taxon>
        <taxon>Persicobacteraceae</taxon>
        <taxon>Aureibacter</taxon>
    </lineage>
</organism>